<gene>
    <name evidence="2" type="ORF">CWE09_14070</name>
</gene>
<dbReference type="Gene3D" id="2.40.160.10">
    <property type="entry name" value="Porin"/>
    <property type="match status" value="1"/>
</dbReference>
<comment type="caution">
    <text evidence="2">The sequence shown here is derived from an EMBL/GenBank/DDBJ whole genome shotgun (WGS) entry which is preliminary data.</text>
</comment>
<keyword evidence="3" id="KW-1185">Reference proteome</keyword>
<dbReference type="InterPro" id="IPR023614">
    <property type="entry name" value="Porin_dom_sf"/>
</dbReference>
<feature type="coiled-coil region" evidence="1">
    <location>
        <begin position="9"/>
        <end position="43"/>
    </location>
</feature>
<accession>A0A432W1M8</accession>
<evidence type="ECO:0000256" key="1">
    <source>
        <dbReference type="SAM" id="Coils"/>
    </source>
</evidence>
<protein>
    <recommendedName>
        <fullName evidence="4">Carbohydrate porin</fullName>
    </recommendedName>
</protein>
<dbReference type="OrthoDB" id="625456at2"/>
<evidence type="ECO:0000313" key="2">
    <source>
        <dbReference type="EMBL" id="RUO23073.1"/>
    </source>
</evidence>
<dbReference type="AlphaFoldDB" id="A0A432W1M8"/>
<evidence type="ECO:0008006" key="4">
    <source>
        <dbReference type="Google" id="ProtNLM"/>
    </source>
</evidence>
<dbReference type="SUPFAM" id="SSF56935">
    <property type="entry name" value="Porins"/>
    <property type="match status" value="1"/>
</dbReference>
<sequence>MLSSSVAFAQSDEERLQQLEERIQELEQEREQAEESEDGISLGGAVRFQYVLADYDEGQKNRGGDLQLDIFRLNLDGQINDVILSAEYRWFEYMEALRHAYFGYNFSDEWQGQVGIIIQPFGVMPYNSHNYFFNSTFYVGLEDNPGSGLLMKRRSDNWDLDFALILNDELGGATGDVRSRADSYNYNIVGIRLPGEGIYDDPEFTASENNTLMTRIARKWHFDDSMLELGVSGKFGDVDDGTASVGSQATWGIHSVYETGRWEFHAQYARYDYDLDIENEGIMVGAYAYYDTIPTAADVITANVAYSYPVEWGPVSQLQFYNNHSIITNKRGYEEDTWMNVLGMAVTAGGVFTYVDLVTAQNQPFINGSLAGESTGTQTRFNINFGYYF</sequence>
<evidence type="ECO:0000313" key="3">
    <source>
        <dbReference type="Proteomes" id="UP000288293"/>
    </source>
</evidence>
<dbReference type="EMBL" id="PIPL01000004">
    <property type="protein sequence ID" value="RUO23073.1"/>
    <property type="molecule type" value="Genomic_DNA"/>
</dbReference>
<dbReference type="Proteomes" id="UP000288293">
    <property type="component" value="Unassembled WGS sequence"/>
</dbReference>
<organism evidence="2 3">
    <name type="scientific">Aliidiomarina minuta</name>
    <dbReference type="NCBI Taxonomy" id="880057"/>
    <lineage>
        <taxon>Bacteria</taxon>
        <taxon>Pseudomonadati</taxon>
        <taxon>Pseudomonadota</taxon>
        <taxon>Gammaproteobacteria</taxon>
        <taxon>Alteromonadales</taxon>
        <taxon>Idiomarinaceae</taxon>
        <taxon>Aliidiomarina</taxon>
    </lineage>
</organism>
<reference evidence="2 3" key="1">
    <citation type="journal article" date="2011" name="Front. Microbiol.">
        <title>Genomic signatures of strain selection and enhancement in Bacillus atrophaeus var. globigii, a historical biowarfare simulant.</title>
        <authorList>
            <person name="Gibbons H.S."/>
            <person name="Broomall S.M."/>
            <person name="McNew L.A."/>
            <person name="Daligault H."/>
            <person name="Chapman C."/>
            <person name="Bruce D."/>
            <person name="Karavis M."/>
            <person name="Krepps M."/>
            <person name="McGregor P.A."/>
            <person name="Hong C."/>
            <person name="Park K.H."/>
            <person name="Akmal A."/>
            <person name="Feldman A."/>
            <person name="Lin J.S."/>
            <person name="Chang W.E."/>
            <person name="Higgs B.W."/>
            <person name="Demirev P."/>
            <person name="Lindquist J."/>
            <person name="Liem A."/>
            <person name="Fochler E."/>
            <person name="Read T.D."/>
            <person name="Tapia R."/>
            <person name="Johnson S."/>
            <person name="Bishop-Lilly K.A."/>
            <person name="Detter C."/>
            <person name="Han C."/>
            <person name="Sozhamannan S."/>
            <person name="Rosenzweig C.N."/>
            <person name="Skowronski E.W."/>
        </authorList>
    </citation>
    <scope>NUCLEOTIDE SEQUENCE [LARGE SCALE GENOMIC DNA]</scope>
    <source>
        <strain evidence="2 3">MLST1</strain>
    </source>
</reference>
<keyword evidence="1" id="KW-0175">Coiled coil</keyword>
<name>A0A432W1M8_9GAMM</name>
<proteinExistence type="predicted"/>